<reference evidence="10" key="1">
    <citation type="journal article" date="2019" name="Int. J. Syst. Evol. Microbiol.">
        <title>The Global Catalogue of Microorganisms (GCM) 10K type strain sequencing project: providing services to taxonomists for standard genome sequencing and annotation.</title>
        <authorList>
            <consortium name="The Broad Institute Genomics Platform"/>
            <consortium name="The Broad Institute Genome Sequencing Center for Infectious Disease"/>
            <person name="Wu L."/>
            <person name="Ma J."/>
        </authorList>
    </citation>
    <scope>NUCLEOTIDE SEQUENCE [LARGE SCALE GENOMIC DNA]</scope>
    <source>
        <strain evidence="10">IBRC 10765</strain>
    </source>
</reference>
<dbReference type="Pfam" id="PF02472">
    <property type="entry name" value="ExbD"/>
    <property type="match status" value="1"/>
</dbReference>
<protein>
    <submittedName>
        <fullName evidence="9">ExbD/TolR family protein</fullName>
    </submittedName>
</protein>
<evidence type="ECO:0000313" key="10">
    <source>
        <dbReference type="Proteomes" id="UP001595617"/>
    </source>
</evidence>
<evidence type="ECO:0000256" key="3">
    <source>
        <dbReference type="ARBA" id="ARBA00022475"/>
    </source>
</evidence>
<keyword evidence="6 8" id="KW-0472">Membrane</keyword>
<dbReference type="InterPro" id="IPR003400">
    <property type="entry name" value="ExbD"/>
</dbReference>
<dbReference type="Proteomes" id="UP001595617">
    <property type="component" value="Unassembled WGS sequence"/>
</dbReference>
<feature type="transmembrane region" description="Helical" evidence="8">
    <location>
        <begin position="12"/>
        <end position="31"/>
    </location>
</feature>
<keyword evidence="10" id="KW-1185">Reference proteome</keyword>
<evidence type="ECO:0000256" key="5">
    <source>
        <dbReference type="ARBA" id="ARBA00022989"/>
    </source>
</evidence>
<dbReference type="RefSeq" id="WP_380695676.1">
    <property type="nucleotide sequence ID" value="NZ_JBHRYR010000003.1"/>
</dbReference>
<sequence>MNFKRTRDEELSVNLTPLIDVVFLLLIFFMVTTTFTRETQLEVELPQIQSENAVTSEQRVDVVIDAAGSIEINAQLLINTQFDTLRRALADVIEPGNQQVVVITTDQQTPAQALLNVMDAVGQLGHSRIAFAAQVEEE</sequence>
<accession>A0ABV7ZXK9</accession>
<name>A0ABV7ZXK9_9GAMM</name>
<evidence type="ECO:0000256" key="8">
    <source>
        <dbReference type="SAM" id="Phobius"/>
    </source>
</evidence>
<evidence type="ECO:0000313" key="9">
    <source>
        <dbReference type="EMBL" id="MFC3852969.1"/>
    </source>
</evidence>
<keyword evidence="7" id="KW-0813">Transport</keyword>
<keyword evidence="7" id="KW-0653">Protein transport</keyword>
<dbReference type="Gene3D" id="3.30.420.270">
    <property type="match status" value="1"/>
</dbReference>
<dbReference type="PANTHER" id="PTHR30558">
    <property type="entry name" value="EXBD MEMBRANE COMPONENT OF PMF-DRIVEN MACROMOLECULE IMPORT SYSTEM"/>
    <property type="match status" value="1"/>
</dbReference>
<proteinExistence type="inferred from homology"/>
<keyword evidence="3" id="KW-1003">Cell membrane</keyword>
<evidence type="ECO:0000256" key="6">
    <source>
        <dbReference type="ARBA" id="ARBA00023136"/>
    </source>
</evidence>
<evidence type="ECO:0000256" key="2">
    <source>
        <dbReference type="ARBA" id="ARBA00005811"/>
    </source>
</evidence>
<keyword evidence="5 8" id="KW-1133">Transmembrane helix</keyword>
<evidence type="ECO:0000256" key="1">
    <source>
        <dbReference type="ARBA" id="ARBA00004162"/>
    </source>
</evidence>
<dbReference type="EMBL" id="JBHRYR010000003">
    <property type="protein sequence ID" value="MFC3852969.1"/>
    <property type="molecule type" value="Genomic_DNA"/>
</dbReference>
<dbReference type="PANTHER" id="PTHR30558:SF3">
    <property type="entry name" value="BIOPOLYMER TRANSPORT PROTEIN EXBD-RELATED"/>
    <property type="match status" value="1"/>
</dbReference>
<comment type="subcellular location">
    <subcellularLocation>
        <location evidence="1">Cell membrane</location>
        <topology evidence="1">Single-pass membrane protein</topology>
    </subcellularLocation>
    <subcellularLocation>
        <location evidence="7">Cell membrane</location>
        <topology evidence="7">Single-pass type II membrane protein</topology>
    </subcellularLocation>
</comment>
<comment type="caution">
    <text evidence="9">The sequence shown here is derived from an EMBL/GenBank/DDBJ whole genome shotgun (WGS) entry which is preliminary data.</text>
</comment>
<organism evidence="9 10">
    <name type="scientific">Saccharospirillum mangrovi</name>
    <dbReference type="NCBI Taxonomy" id="2161747"/>
    <lineage>
        <taxon>Bacteria</taxon>
        <taxon>Pseudomonadati</taxon>
        <taxon>Pseudomonadota</taxon>
        <taxon>Gammaproteobacteria</taxon>
        <taxon>Oceanospirillales</taxon>
        <taxon>Saccharospirillaceae</taxon>
        <taxon>Saccharospirillum</taxon>
    </lineage>
</organism>
<evidence type="ECO:0000256" key="7">
    <source>
        <dbReference type="RuleBase" id="RU003879"/>
    </source>
</evidence>
<evidence type="ECO:0000256" key="4">
    <source>
        <dbReference type="ARBA" id="ARBA00022692"/>
    </source>
</evidence>
<keyword evidence="4 7" id="KW-0812">Transmembrane</keyword>
<gene>
    <name evidence="9" type="ORF">ACFOOG_09030</name>
</gene>
<comment type="similarity">
    <text evidence="2 7">Belongs to the ExbD/TolR family.</text>
</comment>